<dbReference type="AlphaFoldDB" id="A0A3A9ZNK5"/>
<evidence type="ECO:0000313" key="1">
    <source>
        <dbReference type="EMBL" id="RKN49868.1"/>
    </source>
</evidence>
<evidence type="ECO:0000313" key="2">
    <source>
        <dbReference type="Proteomes" id="UP000270343"/>
    </source>
</evidence>
<sequence length="88" mass="9843">LGRPDEAIAYYEQALVWRAGKERVTEAATRTRLAEAQRDAHRPEDARRTLRQALALLEEITHPDAARVRDLLRALPAGPAEETVDEAS</sequence>
<accession>A0A3A9ZNK5</accession>
<name>A0A3A9ZNK5_9ACTN</name>
<proteinExistence type="predicted"/>
<protein>
    <submittedName>
        <fullName evidence="1">Tetratricopeptide repeat protein</fullName>
    </submittedName>
</protein>
<dbReference type="InterPro" id="IPR011990">
    <property type="entry name" value="TPR-like_helical_dom_sf"/>
</dbReference>
<dbReference type="Gene3D" id="1.25.40.10">
    <property type="entry name" value="Tetratricopeptide repeat domain"/>
    <property type="match status" value="1"/>
</dbReference>
<dbReference type="Pfam" id="PF13424">
    <property type="entry name" value="TPR_12"/>
    <property type="match status" value="1"/>
</dbReference>
<keyword evidence="2" id="KW-1185">Reference proteome</keyword>
<comment type="caution">
    <text evidence="1">The sequence shown here is derived from an EMBL/GenBank/DDBJ whole genome shotgun (WGS) entry which is preliminary data.</text>
</comment>
<dbReference type="SUPFAM" id="SSF48452">
    <property type="entry name" value="TPR-like"/>
    <property type="match status" value="1"/>
</dbReference>
<organism evidence="1 2">
    <name type="scientific">Streptomyces klenkii</name>
    <dbReference type="NCBI Taxonomy" id="1420899"/>
    <lineage>
        <taxon>Bacteria</taxon>
        <taxon>Bacillati</taxon>
        <taxon>Actinomycetota</taxon>
        <taxon>Actinomycetes</taxon>
        <taxon>Kitasatosporales</taxon>
        <taxon>Streptomycetaceae</taxon>
        <taxon>Streptomyces</taxon>
    </lineage>
</organism>
<dbReference type="EMBL" id="RBAM01000239">
    <property type="protein sequence ID" value="RKN49868.1"/>
    <property type="molecule type" value="Genomic_DNA"/>
</dbReference>
<gene>
    <name evidence="1" type="ORF">D7231_36045</name>
</gene>
<feature type="non-terminal residue" evidence="1">
    <location>
        <position position="1"/>
    </location>
</feature>
<dbReference type="RefSeq" id="WP_147449943.1">
    <property type="nucleotide sequence ID" value="NZ_RBAM01000239.1"/>
</dbReference>
<dbReference type="Proteomes" id="UP000270343">
    <property type="component" value="Unassembled WGS sequence"/>
</dbReference>
<reference evidence="1 2" key="1">
    <citation type="journal article" date="2015" name="Antonie Van Leeuwenhoek">
        <title>Streptomyces klenkii sp. nov., isolated from deep marine sediment.</title>
        <authorList>
            <person name="Veyisoglu A."/>
            <person name="Sahin N."/>
        </authorList>
    </citation>
    <scope>NUCLEOTIDE SEQUENCE [LARGE SCALE GENOMIC DNA]</scope>
    <source>
        <strain evidence="1 2">KCTC 29202</strain>
    </source>
</reference>